<evidence type="ECO:0000313" key="1">
    <source>
        <dbReference type="EMBL" id="RUT00397.1"/>
    </source>
</evidence>
<reference evidence="1" key="1">
    <citation type="submission" date="2018-12" db="EMBL/GenBank/DDBJ databases">
        <authorList>
            <person name="Will S."/>
            <person name="Neumann-Schaal M."/>
            <person name="Henke P."/>
        </authorList>
    </citation>
    <scope>NUCLEOTIDE SEQUENCE</scope>
    <source>
        <strain evidence="1">PCC 7102</strain>
    </source>
</reference>
<accession>A0A3S1AHA0</accession>
<dbReference type="Proteomes" id="UP000271624">
    <property type="component" value="Unassembled WGS sequence"/>
</dbReference>
<organism evidence="1 2">
    <name type="scientific">Dulcicalothrix desertica PCC 7102</name>
    <dbReference type="NCBI Taxonomy" id="232991"/>
    <lineage>
        <taxon>Bacteria</taxon>
        <taxon>Bacillati</taxon>
        <taxon>Cyanobacteriota</taxon>
        <taxon>Cyanophyceae</taxon>
        <taxon>Nostocales</taxon>
        <taxon>Calotrichaceae</taxon>
        <taxon>Dulcicalothrix</taxon>
    </lineage>
</organism>
<dbReference type="OrthoDB" id="516528at2"/>
<dbReference type="AlphaFoldDB" id="A0A3S1AHA0"/>
<proteinExistence type="predicted"/>
<protein>
    <submittedName>
        <fullName evidence="1">Uncharacterized protein</fullName>
    </submittedName>
</protein>
<name>A0A3S1AHA0_9CYAN</name>
<keyword evidence="2" id="KW-1185">Reference proteome</keyword>
<dbReference type="EMBL" id="RSCL01000024">
    <property type="protein sequence ID" value="RUT00397.1"/>
    <property type="molecule type" value="Genomic_DNA"/>
</dbReference>
<dbReference type="RefSeq" id="WP_127085611.1">
    <property type="nucleotide sequence ID" value="NZ_RSCL01000024.1"/>
</dbReference>
<evidence type="ECO:0000313" key="2">
    <source>
        <dbReference type="Proteomes" id="UP000271624"/>
    </source>
</evidence>
<gene>
    <name evidence="1" type="ORF">DSM106972_075250</name>
</gene>
<sequence length="66" mass="7511">MADKYLEKQLHFYETATSEAARNDALYRIGNHLELESVPCNGETNLTNEQREAVLKAVDEVKTNVE</sequence>
<comment type="caution">
    <text evidence="1">The sequence shown here is derived from an EMBL/GenBank/DDBJ whole genome shotgun (WGS) entry which is preliminary data.</text>
</comment>
<reference evidence="1" key="2">
    <citation type="journal article" date="2019" name="Genome Biol. Evol.">
        <title>Day and night: Metabolic profiles and evolutionary relationships of six axenic non-marine cyanobacteria.</title>
        <authorList>
            <person name="Will S.E."/>
            <person name="Henke P."/>
            <person name="Boedeker C."/>
            <person name="Huang S."/>
            <person name="Brinkmann H."/>
            <person name="Rohde M."/>
            <person name="Jarek M."/>
            <person name="Friedl T."/>
            <person name="Seufert S."/>
            <person name="Schumacher M."/>
            <person name="Overmann J."/>
            <person name="Neumann-Schaal M."/>
            <person name="Petersen J."/>
        </authorList>
    </citation>
    <scope>NUCLEOTIDE SEQUENCE [LARGE SCALE GENOMIC DNA]</scope>
    <source>
        <strain evidence="1">PCC 7102</strain>
    </source>
</reference>